<dbReference type="AlphaFoldDB" id="A0A7V8B248"/>
<gene>
    <name evidence="7 9" type="primary">gloB</name>
    <name evidence="9" type="ORF">F9K94_10480</name>
</gene>
<feature type="domain" description="Metallo-beta-lactamase" evidence="8">
    <location>
        <begin position="18"/>
        <end position="176"/>
    </location>
</feature>
<name>A0A7V8B248_9HYPH</name>
<accession>A0A7V8B248</accession>
<dbReference type="Pfam" id="PF16123">
    <property type="entry name" value="HAGH_C"/>
    <property type="match status" value="1"/>
</dbReference>
<dbReference type="EMBL" id="WBVY01000003">
    <property type="protein sequence ID" value="KAB2656819.1"/>
    <property type="molecule type" value="Genomic_DNA"/>
</dbReference>
<keyword evidence="5 7" id="KW-0378">Hydrolase</keyword>
<dbReference type="InterPro" id="IPR017782">
    <property type="entry name" value="Hydroxyacylglutathione_Hdrlase"/>
</dbReference>
<evidence type="ECO:0000256" key="6">
    <source>
        <dbReference type="ARBA" id="ARBA00022833"/>
    </source>
</evidence>
<evidence type="ECO:0000256" key="5">
    <source>
        <dbReference type="ARBA" id="ARBA00022801"/>
    </source>
</evidence>
<dbReference type="Pfam" id="PF00753">
    <property type="entry name" value="Lactamase_B"/>
    <property type="match status" value="1"/>
</dbReference>
<comment type="pathway">
    <text evidence="2 7">Secondary metabolite metabolism; methylglyoxal degradation; (R)-lactate from methylglyoxal: step 2/2.</text>
</comment>
<evidence type="ECO:0000256" key="4">
    <source>
        <dbReference type="ARBA" id="ARBA00022723"/>
    </source>
</evidence>
<dbReference type="PANTHER" id="PTHR43705:SF1">
    <property type="entry name" value="HYDROXYACYLGLUTATHIONE HYDROLASE GLOB"/>
    <property type="match status" value="1"/>
</dbReference>
<dbReference type="InterPro" id="IPR001279">
    <property type="entry name" value="Metallo-B-lactamas"/>
</dbReference>
<dbReference type="HAMAP" id="MF_01374">
    <property type="entry name" value="Glyoxalase_2"/>
    <property type="match status" value="1"/>
</dbReference>
<evidence type="ECO:0000256" key="7">
    <source>
        <dbReference type="HAMAP-Rule" id="MF_01374"/>
    </source>
</evidence>
<comment type="function">
    <text evidence="7">Thiolesterase that catalyzes the hydrolysis of S-D-lactoyl-glutathione to form glutathione and D-lactic acid.</text>
</comment>
<dbReference type="GO" id="GO:0004416">
    <property type="term" value="F:hydroxyacylglutathione hydrolase activity"/>
    <property type="evidence" value="ECO:0007669"/>
    <property type="project" value="UniProtKB-UniRule"/>
</dbReference>
<dbReference type="InterPro" id="IPR050110">
    <property type="entry name" value="Glyoxalase_II_hydrolase"/>
</dbReference>
<keyword evidence="6 7" id="KW-0862">Zinc</keyword>
<dbReference type="NCBIfam" id="TIGR03413">
    <property type="entry name" value="GSH_gloB"/>
    <property type="match status" value="1"/>
</dbReference>
<evidence type="ECO:0000256" key="2">
    <source>
        <dbReference type="ARBA" id="ARBA00004963"/>
    </source>
</evidence>
<feature type="binding site" evidence="7">
    <location>
        <position position="138"/>
    </location>
    <ligand>
        <name>Zn(2+)</name>
        <dbReference type="ChEBI" id="CHEBI:29105"/>
        <label>2</label>
    </ligand>
</feature>
<feature type="binding site" evidence="7">
    <location>
        <position position="176"/>
    </location>
    <ligand>
        <name>Zn(2+)</name>
        <dbReference type="ChEBI" id="CHEBI:29105"/>
        <label>2</label>
    </ligand>
</feature>
<dbReference type="PANTHER" id="PTHR43705">
    <property type="entry name" value="HYDROXYACYLGLUTATHIONE HYDROLASE"/>
    <property type="match status" value="1"/>
</dbReference>
<comment type="catalytic activity">
    <reaction evidence="1 7">
        <text>an S-(2-hydroxyacyl)glutathione + H2O = a 2-hydroxy carboxylate + glutathione + H(+)</text>
        <dbReference type="Rhea" id="RHEA:21864"/>
        <dbReference type="ChEBI" id="CHEBI:15377"/>
        <dbReference type="ChEBI" id="CHEBI:15378"/>
        <dbReference type="ChEBI" id="CHEBI:57925"/>
        <dbReference type="ChEBI" id="CHEBI:58896"/>
        <dbReference type="ChEBI" id="CHEBI:71261"/>
        <dbReference type="EC" id="3.1.2.6"/>
    </reaction>
</comment>
<comment type="cofactor">
    <cofactor evidence="7">
        <name>Zn(2+)</name>
        <dbReference type="ChEBI" id="CHEBI:29105"/>
    </cofactor>
    <text evidence="7">Binds 2 Zn(2+) ions per subunit.</text>
</comment>
<dbReference type="EC" id="3.1.2.6" evidence="7"/>
<evidence type="ECO:0000256" key="1">
    <source>
        <dbReference type="ARBA" id="ARBA00001623"/>
    </source>
</evidence>
<dbReference type="RefSeq" id="WP_151645515.1">
    <property type="nucleotide sequence ID" value="NZ_WBVY01000003.1"/>
</dbReference>
<dbReference type="Gene3D" id="3.60.15.10">
    <property type="entry name" value="Ribonuclease Z/Hydroxyacylglutathione hydrolase-like"/>
    <property type="match status" value="1"/>
</dbReference>
<organism evidence="9 10">
    <name type="scientific">Brucella tritici</name>
    <dbReference type="NCBI Taxonomy" id="94626"/>
    <lineage>
        <taxon>Bacteria</taxon>
        <taxon>Pseudomonadati</taxon>
        <taxon>Pseudomonadota</taxon>
        <taxon>Alphaproteobacteria</taxon>
        <taxon>Hyphomicrobiales</taxon>
        <taxon>Brucellaceae</taxon>
        <taxon>Brucella/Ochrobactrum group</taxon>
        <taxon>Brucella</taxon>
    </lineage>
</organism>
<dbReference type="PIRSF" id="PIRSF005457">
    <property type="entry name" value="Glx"/>
    <property type="match status" value="1"/>
</dbReference>
<dbReference type="GO" id="GO:0019243">
    <property type="term" value="P:methylglyoxal catabolic process to D-lactate via S-lactoyl-glutathione"/>
    <property type="evidence" value="ECO:0007669"/>
    <property type="project" value="UniProtKB-UniRule"/>
</dbReference>
<dbReference type="InterPro" id="IPR036866">
    <property type="entry name" value="RibonucZ/Hydroxyglut_hydro"/>
</dbReference>
<comment type="caution">
    <text evidence="9">The sequence shown here is derived from an EMBL/GenBank/DDBJ whole genome shotgun (WGS) entry which is preliminary data.</text>
</comment>
<reference evidence="9 10" key="1">
    <citation type="submission" date="2019-09" db="EMBL/GenBank/DDBJ databases">
        <title>Taxonomic organization of the family Brucellaceae based on a phylogenomic approach.</title>
        <authorList>
            <person name="Leclercq S."/>
            <person name="Cloeckaert A."/>
            <person name="Zygmunt M.S."/>
        </authorList>
    </citation>
    <scope>NUCLEOTIDE SEQUENCE [LARGE SCALE GENOMIC DNA]</scope>
    <source>
        <strain evidence="9 10">TA93</strain>
    </source>
</reference>
<feature type="binding site" evidence="7">
    <location>
        <position position="61"/>
    </location>
    <ligand>
        <name>Zn(2+)</name>
        <dbReference type="ChEBI" id="CHEBI:29105"/>
        <label>1</label>
    </ligand>
</feature>
<dbReference type="CDD" id="cd07723">
    <property type="entry name" value="hydroxyacylglutathione_hydrolase_MBL-fold"/>
    <property type="match status" value="1"/>
</dbReference>
<comment type="subunit">
    <text evidence="7">Monomer.</text>
</comment>
<evidence type="ECO:0000259" key="8">
    <source>
        <dbReference type="SMART" id="SM00849"/>
    </source>
</evidence>
<feature type="binding site" evidence="7">
    <location>
        <position position="66"/>
    </location>
    <ligand>
        <name>Zn(2+)</name>
        <dbReference type="ChEBI" id="CHEBI:29105"/>
        <label>2</label>
    </ligand>
</feature>
<dbReference type="SUPFAM" id="SSF56281">
    <property type="entry name" value="Metallo-hydrolase/oxidoreductase"/>
    <property type="match status" value="1"/>
</dbReference>
<evidence type="ECO:0000256" key="3">
    <source>
        <dbReference type="ARBA" id="ARBA00006759"/>
    </source>
</evidence>
<evidence type="ECO:0000313" key="10">
    <source>
        <dbReference type="Proteomes" id="UP000460650"/>
    </source>
</evidence>
<keyword evidence="4 7" id="KW-0479">Metal-binding</keyword>
<dbReference type="InterPro" id="IPR035680">
    <property type="entry name" value="Clx_II_MBL"/>
</dbReference>
<evidence type="ECO:0000313" key="9">
    <source>
        <dbReference type="EMBL" id="KAB2656819.1"/>
    </source>
</evidence>
<dbReference type="GO" id="GO:0046872">
    <property type="term" value="F:metal ion binding"/>
    <property type="evidence" value="ECO:0007669"/>
    <property type="project" value="UniProtKB-KW"/>
</dbReference>
<protein>
    <recommendedName>
        <fullName evidence="7">Hydroxyacylglutathione hydrolase</fullName>
        <ecNumber evidence="7">3.1.2.6</ecNumber>
    </recommendedName>
    <alternativeName>
        <fullName evidence="7">Glyoxalase II</fullName>
        <shortName evidence="7">Glx II</shortName>
    </alternativeName>
</protein>
<dbReference type="UniPathway" id="UPA00619">
    <property type="reaction ID" value="UER00676"/>
</dbReference>
<dbReference type="InterPro" id="IPR032282">
    <property type="entry name" value="HAGH_C"/>
</dbReference>
<feature type="binding site" evidence="7">
    <location>
        <position position="63"/>
    </location>
    <ligand>
        <name>Zn(2+)</name>
        <dbReference type="ChEBI" id="CHEBI:29105"/>
        <label>1</label>
    </ligand>
</feature>
<sequence length="260" mass="28611">MNSIAPRLEIEQFICRSDNYGVLIHDPQSALTASIDAPDAAAIEAALKRRGWTLDFIFTTHHHLDHVEGNEALKAKYGVSIIGPKAEETKIPGIDRTVKDGDEFTFGLFRVKTIATPGHTAGEVSYYLPDAKAVFTGDTLFALGCGRLFEGTPLTMFQSLQKLVALPGDTAVYCGHEYTESNARFALTIDPANSALKERATEIARLRAADRMTLPSSIALEMATNPFLRWHDAGIRSRLGLQDAPDEAVFAEIRKRKDMF</sequence>
<comment type="similarity">
    <text evidence="3 7">Belongs to the metallo-beta-lactamase superfamily. Glyoxalase II family.</text>
</comment>
<dbReference type="Proteomes" id="UP000460650">
    <property type="component" value="Unassembled WGS sequence"/>
</dbReference>
<feature type="binding site" evidence="7">
    <location>
        <position position="119"/>
    </location>
    <ligand>
        <name>Zn(2+)</name>
        <dbReference type="ChEBI" id="CHEBI:29105"/>
        <label>1</label>
    </ligand>
</feature>
<feature type="binding site" evidence="7">
    <location>
        <position position="65"/>
    </location>
    <ligand>
        <name>Zn(2+)</name>
        <dbReference type="ChEBI" id="CHEBI:29105"/>
        <label>2</label>
    </ligand>
</feature>
<feature type="binding site" evidence="7">
    <location>
        <position position="138"/>
    </location>
    <ligand>
        <name>Zn(2+)</name>
        <dbReference type="ChEBI" id="CHEBI:29105"/>
        <label>1</label>
    </ligand>
</feature>
<proteinExistence type="inferred from homology"/>
<dbReference type="SMART" id="SM00849">
    <property type="entry name" value="Lactamase_B"/>
    <property type="match status" value="1"/>
</dbReference>